<reference evidence="2 3" key="1">
    <citation type="journal article" date="2024" name="G3 (Bethesda)">
        <title>Genome assembly of Hibiscus sabdariffa L. provides insights into metabolisms of medicinal natural products.</title>
        <authorList>
            <person name="Kim T."/>
        </authorList>
    </citation>
    <scope>NUCLEOTIDE SEQUENCE [LARGE SCALE GENOMIC DNA]</scope>
    <source>
        <strain evidence="2">TK-2024</strain>
        <tissue evidence="2">Old leaves</tissue>
    </source>
</reference>
<dbReference type="Proteomes" id="UP001472677">
    <property type="component" value="Unassembled WGS sequence"/>
</dbReference>
<proteinExistence type="predicted"/>
<evidence type="ECO:0000256" key="1">
    <source>
        <dbReference type="SAM" id="MobiDB-lite"/>
    </source>
</evidence>
<gene>
    <name evidence="2" type="ORF">V6N12_025558</name>
</gene>
<comment type="caution">
    <text evidence="2">The sequence shown here is derived from an EMBL/GenBank/DDBJ whole genome shotgun (WGS) entry which is preliminary data.</text>
</comment>
<dbReference type="EMBL" id="JBBPBM010000051">
    <property type="protein sequence ID" value="KAK8519523.1"/>
    <property type="molecule type" value="Genomic_DNA"/>
</dbReference>
<feature type="region of interest" description="Disordered" evidence="1">
    <location>
        <begin position="79"/>
        <end position="108"/>
    </location>
</feature>
<accession>A0ABR2CIV2</accession>
<sequence>MIILMSGTGTGTYLCPTLTHGHNRSVNWLFEQELLVDAKHCRFEGMMLAQQTGNLPMESLALATATATTTTMRIGTIVDTFSPHHPSNRLSSTVSSNERPSVEPCPGS</sequence>
<name>A0ABR2CIV2_9ROSI</name>
<evidence type="ECO:0000313" key="3">
    <source>
        <dbReference type="Proteomes" id="UP001472677"/>
    </source>
</evidence>
<evidence type="ECO:0000313" key="2">
    <source>
        <dbReference type="EMBL" id="KAK8519523.1"/>
    </source>
</evidence>
<keyword evidence="3" id="KW-1185">Reference proteome</keyword>
<protein>
    <submittedName>
        <fullName evidence="2">Uncharacterized protein</fullName>
    </submittedName>
</protein>
<organism evidence="2 3">
    <name type="scientific">Hibiscus sabdariffa</name>
    <name type="common">roselle</name>
    <dbReference type="NCBI Taxonomy" id="183260"/>
    <lineage>
        <taxon>Eukaryota</taxon>
        <taxon>Viridiplantae</taxon>
        <taxon>Streptophyta</taxon>
        <taxon>Embryophyta</taxon>
        <taxon>Tracheophyta</taxon>
        <taxon>Spermatophyta</taxon>
        <taxon>Magnoliopsida</taxon>
        <taxon>eudicotyledons</taxon>
        <taxon>Gunneridae</taxon>
        <taxon>Pentapetalae</taxon>
        <taxon>rosids</taxon>
        <taxon>malvids</taxon>
        <taxon>Malvales</taxon>
        <taxon>Malvaceae</taxon>
        <taxon>Malvoideae</taxon>
        <taxon>Hibiscus</taxon>
    </lineage>
</organism>
<feature type="compositionally biased region" description="Polar residues" evidence="1">
    <location>
        <begin position="88"/>
        <end position="99"/>
    </location>
</feature>